<organism evidence="1 2">
    <name type="scientific">Symmachiella macrocystis</name>
    <dbReference type="NCBI Taxonomy" id="2527985"/>
    <lineage>
        <taxon>Bacteria</taxon>
        <taxon>Pseudomonadati</taxon>
        <taxon>Planctomycetota</taxon>
        <taxon>Planctomycetia</taxon>
        <taxon>Planctomycetales</taxon>
        <taxon>Planctomycetaceae</taxon>
        <taxon>Symmachiella</taxon>
    </lineage>
</organism>
<sequence>MAARTIRAAIVGNHFQPLPALHVLCERVMTFVLFLSRIAQKIRAASAACIGKDIAEWDTVFTVGFADLATCNSALPLRMGWQYDKGLFDCNRERST</sequence>
<comment type="caution">
    <text evidence="1">The sequence shown here is derived from an EMBL/GenBank/DDBJ whole genome shotgun (WGS) entry which is preliminary data.</text>
</comment>
<name>A0A5C6BPX7_9PLAN</name>
<evidence type="ECO:0000313" key="2">
    <source>
        <dbReference type="Proteomes" id="UP000320735"/>
    </source>
</evidence>
<dbReference type="EMBL" id="SJPP01000001">
    <property type="protein sequence ID" value="TWU13276.1"/>
    <property type="molecule type" value="Genomic_DNA"/>
</dbReference>
<reference evidence="1 2" key="1">
    <citation type="submission" date="2019-02" db="EMBL/GenBank/DDBJ databases">
        <title>Deep-cultivation of Planctomycetes and their phenomic and genomic characterization uncovers novel biology.</title>
        <authorList>
            <person name="Wiegand S."/>
            <person name="Jogler M."/>
            <person name="Boedeker C."/>
            <person name="Pinto D."/>
            <person name="Vollmers J."/>
            <person name="Rivas-Marin E."/>
            <person name="Kohn T."/>
            <person name="Peeters S.H."/>
            <person name="Heuer A."/>
            <person name="Rast P."/>
            <person name="Oberbeckmann S."/>
            <person name="Bunk B."/>
            <person name="Jeske O."/>
            <person name="Meyerdierks A."/>
            <person name="Storesund J.E."/>
            <person name="Kallscheuer N."/>
            <person name="Luecker S."/>
            <person name="Lage O.M."/>
            <person name="Pohl T."/>
            <person name="Merkel B.J."/>
            <person name="Hornburger P."/>
            <person name="Mueller R.-W."/>
            <person name="Bruemmer F."/>
            <person name="Labrenz M."/>
            <person name="Spormann A.M."/>
            <person name="Op Den Camp H."/>
            <person name="Overmann J."/>
            <person name="Amann R."/>
            <person name="Jetten M.S.M."/>
            <person name="Mascher T."/>
            <person name="Medema M.H."/>
            <person name="Devos D.P."/>
            <person name="Kaster A.-K."/>
            <person name="Ovreas L."/>
            <person name="Rohde M."/>
            <person name="Galperin M.Y."/>
            <person name="Jogler C."/>
        </authorList>
    </citation>
    <scope>NUCLEOTIDE SEQUENCE [LARGE SCALE GENOMIC DNA]</scope>
    <source>
        <strain evidence="1 2">CA54</strain>
    </source>
</reference>
<dbReference type="Proteomes" id="UP000320735">
    <property type="component" value="Unassembled WGS sequence"/>
</dbReference>
<dbReference type="AlphaFoldDB" id="A0A5C6BPX7"/>
<evidence type="ECO:0000313" key="1">
    <source>
        <dbReference type="EMBL" id="TWU13276.1"/>
    </source>
</evidence>
<proteinExistence type="predicted"/>
<protein>
    <submittedName>
        <fullName evidence="1">Uncharacterized protein</fullName>
    </submittedName>
</protein>
<keyword evidence="2" id="KW-1185">Reference proteome</keyword>
<accession>A0A5C6BPX7</accession>
<gene>
    <name evidence="1" type="ORF">CA54_21090</name>
</gene>